<keyword evidence="2" id="KW-1185">Reference proteome</keyword>
<comment type="caution">
    <text evidence="1">The sequence shown here is derived from an EMBL/GenBank/DDBJ whole genome shotgun (WGS) entry which is preliminary data.</text>
</comment>
<accession>A0A0C2MLM2</accession>
<name>A0A0C2MLM2_THEKT</name>
<reference evidence="1 2" key="1">
    <citation type="journal article" date="2014" name="Genome Biol. Evol.">
        <title>The genome of the myxosporean Thelohanellus kitauei shows adaptations to nutrient acquisition within its fish host.</title>
        <authorList>
            <person name="Yang Y."/>
            <person name="Xiong J."/>
            <person name="Zhou Z."/>
            <person name="Huo F."/>
            <person name="Miao W."/>
            <person name="Ran C."/>
            <person name="Liu Y."/>
            <person name="Zhang J."/>
            <person name="Feng J."/>
            <person name="Wang M."/>
            <person name="Wang M."/>
            <person name="Wang L."/>
            <person name="Yao B."/>
        </authorList>
    </citation>
    <scope>NUCLEOTIDE SEQUENCE [LARGE SCALE GENOMIC DNA]</scope>
    <source>
        <strain evidence="1">Wuqing</strain>
    </source>
</reference>
<protein>
    <submittedName>
        <fullName evidence="1">Uncharacterized protein</fullName>
    </submittedName>
</protein>
<evidence type="ECO:0000313" key="2">
    <source>
        <dbReference type="Proteomes" id="UP000031668"/>
    </source>
</evidence>
<sequence>MASKAIGPWKQRLPCIYHKAKYISLFQLKTCLTIKIQVLRTIHVFSDLQTNTTRCGFLLIKNINIYWVEFLKEVVTFITLSTRKVNGKQKGRILLELANETAEQMNINGGFFIHREAEVVVNVSNDSKETFPHEEKIKFDDITLKASTDQY</sequence>
<proteinExistence type="predicted"/>
<evidence type="ECO:0000313" key="1">
    <source>
        <dbReference type="EMBL" id="KII68091.1"/>
    </source>
</evidence>
<dbReference type="EMBL" id="JWZT01002965">
    <property type="protein sequence ID" value="KII68091.1"/>
    <property type="molecule type" value="Genomic_DNA"/>
</dbReference>
<organism evidence="1 2">
    <name type="scientific">Thelohanellus kitauei</name>
    <name type="common">Myxosporean</name>
    <dbReference type="NCBI Taxonomy" id="669202"/>
    <lineage>
        <taxon>Eukaryota</taxon>
        <taxon>Metazoa</taxon>
        <taxon>Cnidaria</taxon>
        <taxon>Myxozoa</taxon>
        <taxon>Myxosporea</taxon>
        <taxon>Bivalvulida</taxon>
        <taxon>Platysporina</taxon>
        <taxon>Myxobolidae</taxon>
        <taxon>Thelohanellus</taxon>
    </lineage>
</organism>
<dbReference type="Proteomes" id="UP000031668">
    <property type="component" value="Unassembled WGS sequence"/>
</dbReference>
<dbReference type="AlphaFoldDB" id="A0A0C2MLM2"/>
<gene>
    <name evidence="1" type="ORF">RF11_06297</name>
</gene>